<feature type="transmembrane region" description="Helical" evidence="1">
    <location>
        <begin position="145"/>
        <end position="163"/>
    </location>
</feature>
<dbReference type="STRING" id="279824.SAMN03080617_00552"/>
<accession>A0A1G5VLJ8</accession>
<keyword evidence="1" id="KW-0472">Membrane</keyword>
<keyword evidence="1" id="KW-0812">Transmembrane</keyword>
<name>A0A1G5VLJ8_9BACT</name>
<evidence type="ECO:0000313" key="3">
    <source>
        <dbReference type="Proteomes" id="UP000198756"/>
    </source>
</evidence>
<protein>
    <submittedName>
        <fullName evidence="2">Uncharacterized protein</fullName>
    </submittedName>
</protein>
<keyword evidence="1" id="KW-1133">Transmembrane helix</keyword>
<sequence length="207" mass="24100">MMLSPEQIIRINQKIRLRRVKYNDICAEMTDHIACKIEAELKNEIDFERLLHKTMMEVNPRKFQRNLLIQANLNAVKEFFGNIGDLRLVVKSIAMTFIIGSFINLFSKNTPEFAETALKSAFSIAYFLGFILILWANKYIRNSRLLTTGTVFFFIATFSQFFLKLERLAWTGASNHQLLFFMTACFSFILCSGYANLFRQFKKLKTA</sequence>
<evidence type="ECO:0000256" key="1">
    <source>
        <dbReference type="SAM" id="Phobius"/>
    </source>
</evidence>
<evidence type="ECO:0000313" key="2">
    <source>
        <dbReference type="EMBL" id="SDA46771.1"/>
    </source>
</evidence>
<feature type="transmembrane region" description="Helical" evidence="1">
    <location>
        <begin position="178"/>
        <end position="198"/>
    </location>
</feature>
<feature type="transmembrane region" description="Helical" evidence="1">
    <location>
        <begin position="88"/>
        <end position="106"/>
    </location>
</feature>
<dbReference type="Proteomes" id="UP000198756">
    <property type="component" value="Unassembled WGS sequence"/>
</dbReference>
<dbReference type="EMBL" id="FMXE01000004">
    <property type="protein sequence ID" value="SDA46771.1"/>
    <property type="molecule type" value="Genomic_DNA"/>
</dbReference>
<gene>
    <name evidence="2" type="ORF">SAMN03080617_00552</name>
</gene>
<proteinExistence type="predicted"/>
<keyword evidence="3" id="KW-1185">Reference proteome</keyword>
<dbReference type="OrthoDB" id="1188278at2"/>
<dbReference type="AlphaFoldDB" id="A0A1G5VLJ8"/>
<reference evidence="3" key="1">
    <citation type="submission" date="2016-10" db="EMBL/GenBank/DDBJ databases">
        <authorList>
            <person name="Varghese N."/>
            <person name="Submissions S."/>
        </authorList>
    </citation>
    <scope>NUCLEOTIDE SEQUENCE [LARGE SCALE GENOMIC DNA]</scope>
    <source>
        <strain evidence="3">DSM 22703</strain>
    </source>
</reference>
<feature type="transmembrane region" description="Helical" evidence="1">
    <location>
        <begin position="118"/>
        <end position="136"/>
    </location>
</feature>
<organism evidence="2 3">
    <name type="scientific">Algoriphagus alkaliphilus</name>
    <dbReference type="NCBI Taxonomy" id="279824"/>
    <lineage>
        <taxon>Bacteria</taxon>
        <taxon>Pseudomonadati</taxon>
        <taxon>Bacteroidota</taxon>
        <taxon>Cytophagia</taxon>
        <taxon>Cytophagales</taxon>
        <taxon>Cyclobacteriaceae</taxon>
        <taxon>Algoriphagus</taxon>
    </lineage>
</organism>